<proteinExistence type="predicted"/>
<keyword evidence="1" id="KW-1133">Transmembrane helix</keyword>
<evidence type="ECO:0000256" key="1">
    <source>
        <dbReference type="SAM" id="Phobius"/>
    </source>
</evidence>
<dbReference type="Pfam" id="PF11374">
    <property type="entry name" value="DUF3176"/>
    <property type="match status" value="1"/>
</dbReference>
<dbReference type="Proteomes" id="UP001285441">
    <property type="component" value="Unassembled WGS sequence"/>
</dbReference>
<keyword evidence="1" id="KW-0812">Transmembrane</keyword>
<dbReference type="InterPro" id="IPR021514">
    <property type="entry name" value="DUF3176"/>
</dbReference>
<protein>
    <submittedName>
        <fullName evidence="2">Uncharacterized protein</fullName>
    </submittedName>
</protein>
<reference evidence="2" key="2">
    <citation type="submission" date="2023-06" db="EMBL/GenBank/DDBJ databases">
        <authorList>
            <consortium name="Lawrence Berkeley National Laboratory"/>
            <person name="Haridas S."/>
            <person name="Hensen N."/>
            <person name="Bonometti L."/>
            <person name="Westerberg I."/>
            <person name="Brannstrom I.O."/>
            <person name="Guillou S."/>
            <person name="Cros-Aarteil S."/>
            <person name="Calhoun S."/>
            <person name="Kuo A."/>
            <person name="Mondo S."/>
            <person name="Pangilinan J."/>
            <person name="Riley R."/>
            <person name="LaButti K."/>
            <person name="Andreopoulos B."/>
            <person name="Lipzen A."/>
            <person name="Chen C."/>
            <person name="Yanf M."/>
            <person name="Daum C."/>
            <person name="Ng V."/>
            <person name="Clum A."/>
            <person name="Steindorff A."/>
            <person name="Ohm R."/>
            <person name="Martin F."/>
            <person name="Silar P."/>
            <person name="Natvig D."/>
            <person name="Lalanne C."/>
            <person name="Gautier V."/>
            <person name="Ament-velasquez S.L."/>
            <person name="Kruys A."/>
            <person name="Hutchinson M.I."/>
            <person name="Powell A.J."/>
            <person name="Barry K."/>
            <person name="Miller A.N."/>
            <person name="Grigoriev I.V."/>
            <person name="Debuchy R."/>
            <person name="Gladieux P."/>
            <person name="Thoren M.H."/>
            <person name="Johannesson H."/>
        </authorList>
    </citation>
    <scope>NUCLEOTIDE SEQUENCE</scope>
    <source>
        <strain evidence="2">CBS 232.78</strain>
    </source>
</reference>
<keyword evidence="3" id="KW-1185">Reference proteome</keyword>
<name>A0AAE0K576_9PEZI</name>
<dbReference type="EMBL" id="JAULSW010000009">
    <property type="protein sequence ID" value="KAK3369847.1"/>
    <property type="molecule type" value="Genomic_DNA"/>
</dbReference>
<dbReference type="PANTHER" id="PTHR35394:SF5">
    <property type="entry name" value="DUF3176 DOMAIN-CONTAINING PROTEIN"/>
    <property type="match status" value="1"/>
</dbReference>
<keyword evidence="1" id="KW-0472">Membrane</keyword>
<dbReference type="PANTHER" id="PTHR35394">
    <property type="entry name" value="DUF3176 DOMAIN-CONTAINING PROTEIN"/>
    <property type="match status" value="1"/>
</dbReference>
<evidence type="ECO:0000313" key="3">
    <source>
        <dbReference type="Proteomes" id="UP001285441"/>
    </source>
</evidence>
<accession>A0AAE0K576</accession>
<reference evidence="2" key="1">
    <citation type="journal article" date="2023" name="Mol. Phylogenet. Evol.">
        <title>Genome-scale phylogeny and comparative genomics of the fungal order Sordariales.</title>
        <authorList>
            <person name="Hensen N."/>
            <person name="Bonometti L."/>
            <person name="Westerberg I."/>
            <person name="Brannstrom I.O."/>
            <person name="Guillou S."/>
            <person name="Cros-Aarteil S."/>
            <person name="Calhoun S."/>
            <person name="Haridas S."/>
            <person name="Kuo A."/>
            <person name="Mondo S."/>
            <person name="Pangilinan J."/>
            <person name="Riley R."/>
            <person name="LaButti K."/>
            <person name="Andreopoulos B."/>
            <person name="Lipzen A."/>
            <person name="Chen C."/>
            <person name="Yan M."/>
            <person name="Daum C."/>
            <person name="Ng V."/>
            <person name="Clum A."/>
            <person name="Steindorff A."/>
            <person name="Ohm R.A."/>
            <person name="Martin F."/>
            <person name="Silar P."/>
            <person name="Natvig D.O."/>
            <person name="Lalanne C."/>
            <person name="Gautier V."/>
            <person name="Ament-Velasquez S.L."/>
            <person name="Kruys A."/>
            <person name="Hutchinson M.I."/>
            <person name="Powell A.J."/>
            <person name="Barry K."/>
            <person name="Miller A.N."/>
            <person name="Grigoriev I.V."/>
            <person name="Debuchy R."/>
            <person name="Gladieux P."/>
            <person name="Hiltunen Thoren M."/>
            <person name="Johannesson H."/>
        </authorList>
    </citation>
    <scope>NUCLEOTIDE SEQUENCE</scope>
    <source>
        <strain evidence="2">CBS 232.78</strain>
    </source>
</reference>
<comment type="caution">
    <text evidence="2">The sequence shown here is derived from an EMBL/GenBank/DDBJ whole genome shotgun (WGS) entry which is preliminary data.</text>
</comment>
<feature type="transmembrane region" description="Helical" evidence="1">
    <location>
        <begin position="591"/>
        <end position="613"/>
    </location>
</feature>
<dbReference type="AlphaFoldDB" id="A0AAE0K576"/>
<gene>
    <name evidence="2" type="ORF">B0H63DRAFT_514111</name>
</gene>
<sequence>MASHLKSHHQNDQVIVDGDEVAVPTTIYVAAEDSIQTSALSGQQPPSLAASVTACDVEDKNQAANISVFVRSVDTDQTPIHVAPKQKTANSTLQRTIVGIVKLYLHIQGLYKILLYRGWLWELVALAVSVLSMAANLGVLCKVDGTALLDWQFPIQPNSLVSVFMTVSRSALLVPIAECISQTKWFNFGQAPGKLMALQDLDDASRGPWGSAQLLFSPRKIGWAAWLGAVLTVISLALDPFTQQIMAFPTRLVPSAEGTAQVASTQSANKLTTAVSQAAVLSSIYNQNSDSPINWTCTSANCQWDRPVTSLSICSTCRNITSQFPPACQTNPGPVLPQGVDLSTTTCTYKVNKNVTFPIYIQTLHLPAANGRPAEHASQYTHVKMTSITVRQLLGDLIDPKIGGNGWISTVLSWTTSFNDTQNPMPPITIQNLYPDLFACGLYFCAQVYDTLAVTNGTLQDKTPSATYPLRNQPMSSSGGSFSEIYALPVPEQENFPGNATFTVAQQALFNMQGALFGVLNLTQHGGNERFSFFPEPNAGLDGLSSSAYKNVSGAFNRIAASLTELIRDSPGSRPAPGKALVDETYVQVRWGWMALPLGVLALAGVLLLVTILQNRRQRTRLWKSSALALLMHPLQGCEEQDVVDVESLEQMERFASRVDVKLEQRSGGEGNVFVRVGECS</sequence>
<evidence type="ECO:0000313" key="2">
    <source>
        <dbReference type="EMBL" id="KAK3369847.1"/>
    </source>
</evidence>
<organism evidence="2 3">
    <name type="scientific">Podospora didyma</name>
    <dbReference type="NCBI Taxonomy" id="330526"/>
    <lineage>
        <taxon>Eukaryota</taxon>
        <taxon>Fungi</taxon>
        <taxon>Dikarya</taxon>
        <taxon>Ascomycota</taxon>
        <taxon>Pezizomycotina</taxon>
        <taxon>Sordariomycetes</taxon>
        <taxon>Sordariomycetidae</taxon>
        <taxon>Sordariales</taxon>
        <taxon>Podosporaceae</taxon>
        <taxon>Podospora</taxon>
    </lineage>
</organism>